<dbReference type="CDD" id="cd00916">
    <property type="entry name" value="Npc2_like"/>
    <property type="match status" value="1"/>
</dbReference>
<reference evidence="10" key="3">
    <citation type="submission" date="2025-08" db="UniProtKB">
        <authorList>
            <consortium name="Ensembl"/>
        </authorList>
    </citation>
    <scope>IDENTIFICATION</scope>
</reference>
<dbReference type="InParanoid" id="H2XMP3"/>
<keyword evidence="6" id="KW-1015">Disulfide bond</keyword>
<dbReference type="PANTHER" id="PTHR11306">
    <property type="entry name" value="NIEMANN PICK TYPE C2 PROTEIN NPC2-RELATED"/>
    <property type="match status" value="1"/>
</dbReference>
<feature type="domain" description="MD-2-related lipid-recognition" evidence="9">
    <location>
        <begin position="25"/>
        <end position="148"/>
    </location>
</feature>
<feature type="chain" id="PRO_5003576847" description="NPC intracellular cholesterol transporter 2" evidence="8">
    <location>
        <begin position="22"/>
        <end position="152"/>
    </location>
</feature>
<keyword evidence="11" id="KW-1185">Reference proteome</keyword>
<dbReference type="GO" id="GO:0015918">
    <property type="term" value="P:sterol transport"/>
    <property type="evidence" value="ECO:0000318"/>
    <property type="project" value="GO_Central"/>
</dbReference>
<dbReference type="GO" id="GO:0005576">
    <property type="term" value="C:extracellular region"/>
    <property type="evidence" value="ECO:0007669"/>
    <property type="project" value="UniProtKB-SubCell"/>
</dbReference>
<dbReference type="OMA" id="VRIFPCM"/>
<dbReference type="HOGENOM" id="CLU_109192_1_0_1"/>
<dbReference type="FunFam" id="2.60.40.770:FF:000001">
    <property type="entry name" value="NPC intracellular cholesterol transporter 2"/>
    <property type="match status" value="1"/>
</dbReference>
<dbReference type="InterPro" id="IPR014756">
    <property type="entry name" value="Ig_E-set"/>
</dbReference>
<dbReference type="SUPFAM" id="SSF81296">
    <property type="entry name" value="E set domains"/>
    <property type="match status" value="1"/>
</dbReference>
<protein>
    <recommendedName>
        <fullName evidence="3">NPC intracellular cholesterol transporter 2</fullName>
    </recommendedName>
    <alternativeName>
        <fullName evidence="7">Epididymal secretory protein E1</fullName>
    </alternativeName>
</protein>
<accession>H2XMP3</accession>
<dbReference type="InterPro" id="IPR033916">
    <property type="entry name" value="ML_Npc2-like"/>
</dbReference>
<dbReference type="AlphaFoldDB" id="H2XMP3"/>
<dbReference type="GO" id="GO:0032934">
    <property type="term" value="F:sterol binding"/>
    <property type="evidence" value="ECO:0000318"/>
    <property type="project" value="GO_Central"/>
</dbReference>
<comment type="subcellular location">
    <subcellularLocation>
        <location evidence="1">Secreted</location>
    </subcellularLocation>
</comment>
<dbReference type="STRING" id="7719.ENSCINP00000030926"/>
<dbReference type="InterPro" id="IPR039670">
    <property type="entry name" value="NPC2-like"/>
</dbReference>
<dbReference type="GO" id="GO:0032367">
    <property type="term" value="P:intracellular cholesterol transport"/>
    <property type="evidence" value="ECO:0007669"/>
    <property type="project" value="InterPro"/>
</dbReference>
<dbReference type="PANTHER" id="PTHR11306:SF68">
    <property type="entry name" value="NPC INTRACELLULAR CHOLESTEROL TRANSPORTER 2"/>
    <property type="match status" value="1"/>
</dbReference>
<evidence type="ECO:0000313" key="11">
    <source>
        <dbReference type="Proteomes" id="UP000008144"/>
    </source>
</evidence>
<dbReference type="Gene3D" id="2.60.40.770">
    <property type="match status" value="1"/>
</dbReference>
<evidence type="ECO:0000313" key="10">
    <source>
        <dbReference type="Ensembl" id="ENSCINP00000030926.1"/>
    </source>
</evidence>
<evidence type="ECO:0000256" key="1">
    <source>
        <dbReference type="ARBA" id="ARBA00004613"/>
    </source>
</evidence>
<keyword evidence="5 8" id="KW-0732">Signal</keyword>
<dbReference type="SMART" id="SM00737">
    <property type="entry name" value="ML"/>
    <property type="match status" value="1"/>
</dbReference>
<evidence type="ECO:0000256" key="3">
    <source>
        <dbReference type="ARBA" id="ARBA00021477"/>
    </source>
</evidence>
<dbReference type="InterPro" id="IPR003172">
    <property type="entry name" value="ML_dom"/>
</dbReference>
<comment type="similarity">
    <text evidence="2">Belongs to the NPC2 family.</text>
</comment>
<reference evidence="11" key="1">
    <citation type="journal article" date="2002" name="Science">
        <title>The draft genome of Ciona intestinalis: insights into chordate and vertebrate origins.</title>
        <authorList>
            <person name="Dehal P."/>
            <person name="Satou Y."/>
            <person name="Campbell R.K."/>
            <person name="Chapman J."/>
            <person name="Degnan B."/>
            <person name="De Tomaso A."/>
            <person name="Davidson B."/>
            <person name="Di Gregorio A."/>
            <person name="Gelpke M."/>
            <person name="Goodstein D.M."/>
            <person name="Harafuji N."/>
            <person name="Hastings K.E."/>
            <person name="Ho I."/>
            <person name="Hotta K."/>
            <person name="Huang W."/>
            <person name="Kawashima T."/>
            <person name="Lemaire P."/>
            <person name="Martinez D."/>
            <person name="Meinertzhagen I.A."/>
            <person name="Necula S."/>
            <person name="Nonaka M."/>
            <person name="Putnam N."/>
            <person name="Rash S."/>
            <person name="Saiga H."/>
            <person name="Satake M."/>
            <person name="Terry A."/>
            <person name="Yamada L."/>
            <person name="Wang H.G."/>
            <person name="Awazu S."/>
            <person name="Azumi K."/>
            <person name="Boore J."/>
            <person name="Branno M."/>
            <person name="Chin-Bow S."/>
            <person name="DeSantis R."/>
            <person name="Doyle S."/>
            <person name="Francino P."/>
            <person name="Keys D.N."/>
            <person name="Haga S."/>
            <person name="Hayashi H."/>
            <person name="Hino K."/>
            <person name="Imai K.S."/>
            <person name="Inaba K."/>
            <person name="Kano S."/>
            <person name="Kobayashi K."/>
            <person name="Kobayashi M."/>
            <person name="Lee B.I."/>
            <person name="Makabe K.W."/>
            <person name="Manohar C."/>
            <person name="Matassi G."/>
            <person name="Medina M."/>
            <person name="Mochizuki Y."/>
            <person name="Mount S."/>
            <person name="Morishita T."/>
            <person name="Miura S."/>
            <person name="Nakayama A."/>
            <person name="Nishizaka S."/>
            <person name="Nomoto H."/>
            <person name="Ohta F."/>
            <person name="Oishi K."/>
            <person name="Rigoutsos I."/>
            <person name="Sano M."/>
            <person name="Sasaki A."/>
            <person name="Sasakura Y."/>
            <person name="Shoguchi E."/>
            <person name="Shin-i T."/>
            <person name="Spagnuolo A."/>
            <person name="Stainier D."/>
            <person name="Suzuki M.M."/>
            <person name="Tassy O."/>
            <person name="Takatori N."/>
            <person name="Tokuoka M."/>
            <person name="Yagi K."/>
            <person name="Yoshizaki F."/>
            <person name="Wada S."/>
            <person name="Zhang C."/>
            <person name="Hyatt P.D."/>
            <person name="Larimer F."/>
            <person name="Detter C."/>
            <person name="Doggett N."/>
            <person name="Glavina T."/>
            <person name="Hawkins T."/>
            <person name="Richardson P."/>
            <person name="Lucas S."/>
            <person name="Kohara Y."/>
            <person name="Levine M."/>
            <person name="Satoh N."/>
            <person name="Rokhsar D.S."/>
        </authorList>
    </citation>
    <scope>NUCLEOTIDE SEQUENCE [LARGE SCALE GENOMIC DNA]</scope>
</reference>
<dbReference type="GeneTree" id="ENSGT00390000006223"/>
<dbReference type="Pfam" id="PF02221">
    <property type="entry name" value="E1_DerP2_DerF2"/>
    <property type="match status" value="1"/>
</dbReference>
<sequence>NNMKLYSFLILAGVAISIAHCKISIKDCGSKCGKIDSIAVTDCNTSPCKLNKGETYTFNVTFTPNVAVNAAKSFVYGILDGLKVPFPISQPNACVDSNINCPMSKGTSYTYSAKLPIKSLYPDVKVVVEWNLEDTEKNESIFCLLTPVEIVG</sequence>
<organism evidence="10 11">
    <name type="scientific">Ciona intestinalis</name>
    <name type="common">Transparent sea squirt</name>
    <name type="synonym">Ascidia intestinalis</name>
    <dbReference type="NCBI Taxonomy" id="7719"/>
    <lineage>
        <taxon>Eukaryota</taxon>
        <taxon>Metazoa</taxon>
        <taxon>Chordata</taxon>
        <taxon>Tunicata</taxon>
        <taxon>Ascidiacea</taxon>
        <taxon>Phlebobranchia</taxon>
        <taxon>Cionidae</taxon>
        <taxon>Ciona</taxon>
    </lineage>
</organism>
<dbReference type="Ensembl" id="ENSCINT00000032764.1">
    <property type="protein sequence ID" value="ENSCINP00000030926.1"/>
    <property type="gene ID" value="ENSCING00000021770.1"/>
</dbReference>
<evidence type="ECO:0000256" key="2">
    <source>
        <dbReference type="ARBA" id="ARBA00006370"/>
    </source>
</evidence>
<proteinExistence type="inferred from homology"/>
<keyword evidence="4" id="KW-0964">Secreted</keyword>
<evidence type="ECO:0000256" key="5">
    <source>
        <dbReference type="ARBA" id="ARBA00022729"/>
    </source>
</evidence>
<evidence type="ECO:0000256" key="4">
    <source>
        <dbReference type="ARBA" id="ARBA00022525"/>
    </source>
</evidence>
<evidence type="ECO:0000256" key="6">
    <source>
        <dbReference type="ARBA" id="ARBA00023157"/>
    </source>
</evidence>
<name>H2XMP3_CIOIN</name>
<reference evidence="10" key="4">
    <citation type="submission" date="2025-09" db="UniProtKB">
        <authorList>
            <consortium name="Ensembl"/>
        </authorList>
    </citation>
    <scope>IDENTIFICATION</scope>
</reference>
<dbReference type="FunCoup" id="H2XMP3">
    <property type="interactions" value="189"/>
</dbReference>
<evidence type="ECO:0000256" key="7">
    <source>
        <dbReference type="ARBA" id="ARBA00032516"/>
    </source>
</evidence>
<dbReference type="EMBL" id="EAAA01001549">
    <property type="status" value="NOT_ANNOTATED_CDS"/>
    <property type="molecule type" value="Genomic_DNA"/>
</dbReference>
<evidence type="ECO:0000256" key="8">
    <source>
        <dbReference type="SAM" id="SignalP"/>
    </source>
</evidence>
<feature type="signal peptide" evidence="8">
    <location>
        <begin position="1"/>
        <end position="21"/>
    </location>
</feature>
<reference evidence="10" key="2">
    <citation type="journal article" date="2008" name="Genome Biol.">
        <title>Improved genome assembly and evidence-based global gene model set for the chordate Ciona intestinalis: new insight into intron and operon populations.</title>
        <authorList>
            <person name="Satou Y."/>
            <person name="Mineta K."/>
            <person name="Ogasawara M."/>
            <person name="Sasakura Y."/>
            <person name="Shoguchi E."/>
            <person name="Ueno K."/>
            <person name="Yamada L."/>
            <person name="Matsumoto J."/>
            <person name="Wasserscheid J."/>
            <person name="Dewar K."/>
            <person name="Wiley G.B."/>
            <person name="Macmil S.L."/>
            <person name="Roe B.A."/>
            <person name="Zeller R.W."/>
            <person name="Hastings K.E."/>
            <person name="Lemaire P."/>
            <person name="Lindquist E."/>
            <person name="Endo T."/>
            <person name="Hotta K."/>
            <person name="Inaba K."/>
        </authorList>
    </citation>
    <scope>NUCLEOTIDE SEQUENCE [LARGE SCALE GENOMIC DNA]</scope>
    <source>
        <strain evidence="10">wild type</strain>
    </source>
</reference>
<evidence type="ECO:0000259" key="9">
    <source>
        <dbReference type="SMART" id="SM00737"/>
    </source>
</evidence>
<dbReference type="Proteomes" id="UP000008144">
    <property type="component" value="Chromosome 2"/>
</dbReference>